<dbReference type="Proteomes" id="UP000037854">
    <property type="component" value="Unassembled WGS sequence"/>
</dbReference>
<dbReference type="RefSeq" id="WP_047184415.1">
    <property type="nucleotide sequence ID" value="NZ_JAHHXM010000027.1"/>
</dbReference>
<evidence type="ECO:0000313" key="1">
    <source>
        <dbReference type="EMBL" id="KPH72620.1"/>
    </source>
</evidence>
<accession>A0ABR5MH40</accession>
<evidence type="ECO:0008006" key="3">
    <source>
        <dbReference type="Google" id="ProtNLM"/>
    </source>
</evidence>
<comment type="caution">
    <text evidence="1">The sequence shown here is derived from an EMBL/GenBank/DDBJ whole genome shotgun (WGS) entry which is preliminary data.</text>
</comment>
<organism evidence="1 2">
    <name type="scientific">Oceanobacillus caeni</name>
    <dbReference type="NCBI Taxonomy" id="405946"/>
    <lineage>
        <taxon>Bacteria</taxon>
        <taxon>Bacillati</taxon>
        <taxon>Bacillota</taxon>
        <taxon>Bacilli</taxon>
        <taxon>Bacillales</taxon>
        <taxon>Bacillaceae</taxon>
        <taxon>Oceanobacillus</taxon>
    </lineage>
</organism>
<sequence length="71" mass="8303">MKKELEQIILHSLAKKYQNQSDDKLRVLATILSWMIYGASLDWKENSSKSSEEYLEETSLSIRQLLKNEIS</sequence>
<protein>
    <recommendedName>
        <fullName evidence="3">TetR family transcriptional regulator</fullName>
    </recommendedName>
</protein>
<dbReference type="EMBL" id="LGTK01000053">
    <property type="protein sequence ID" value="KPH72620.1"/>
    <property type="molecule type" value="Genomic_DNA"/>
</dbReference>
<evidence type="ECO:0000313" key="2">
    <source>
        <dbReference type="Proteomes" id="UP000037854"/>
    </source>
</evidence>
<gene>
    <name evidence="1" type="ORF">AFL42_13195</name>
</gene>
<name>A0ABR5MH40_9BACI</name>
<proteinExistence type="predicted"/>
<keyword evidence="2" id="KW-1185">Reference proteome</keyword>
<reference evidence="1 2" key="1">
    <citation type="submission" date="2015-07" db="EMBL/GenBank/DDBJ databases">
        <title>High-quality draft genome sequence of Oceanobacillus caeni HM6, a bacillus isolated from a human feces.</title>
        <authorList>
            <person name="Kumar J."/>
            <person name="Verma M.K."/>
            <person name="Pandey R."/>
            <person name="Bhambi M."/>
            <person name="Chauhan N."/>
        </authorList>
    </citation>
    <scope>NUCLEOTIDE SEQUENCE [LARGE SCALE GENOMIC DNA]</scope>
    <source>
        <strain evidence="1 2">HM6</strain>
    </source>
</reference>